<protein>
    <submittedName>
        <fullName evidence="2">Cupin domain-containing protein</fullName>
    </submittedName>
</protein>
<dbReference type="Proteomes" id="UP001287282">
    <property type="component" value="Unassembled WGS sequence"/>
</dbReference>
<gene>
    <name evidence="2" type="ORF">RYX56_17330</name>
</gene>
<evidence type="ECO:0000313" key="2">
    <source>
        <dbReference type="EMBL" id="MDV2686134.1"/>
    </source>
</evidence>
<proteinExistence type="predicted"/>
<dbReference type="InterPro" id="IPR052538">
    <property type="entry name" value="Flavonoid_dioxygenase-like"/>
</dbReference>
<accession>A0ABU3XE23</accession>
<keyword evidence="3" id="KW-1185">Reference proteome</keyword>
<dbReference type="InterPro" id="IPR009078">
    <property type="entry name" value="Ferritin-like_SF"/>
</dbReference>
<dbReference type="Gene3D" id="1.20.1260.10">
    <property type="match status" value="1"/>
</dbReference>
<evidence type="ECO:0000313" key="3">
    <source>
        <dbReference type="Proteomes" id="UP001287282"/>
    </source>
</evidence>
<organism evidence="2 3">
    <name type="scientific">Alkalihalophilus lindianensis</name>
    <dbReference type="NCBI Taxonomy" id="1630542"/>
    <lineage>
        <taxon>Bacteria</taxon>
        <taxon>Bacillati</taxon>
        <taxon>Bacillota</taxon>
        <taxon>Bacilli</taxon>
        <taxon>Bacillales</taxon>
        <taxon>Bacillaceae</taxon>
        <taxon>Alkalihalophilus</taxon>
    </lineage>
</organism>
<dbReference type="InterPro" id="IPR013096">
    <property type="entry name" value="Cupin_2"/>
</dbReference>
<sequence length="297" mass="34035">MHDETNGNSYPYYTNTGVRNEDRTEQEMAAEALLVAMKREASAIDLYSRLAEAAPDLDHQENLFYALEVKQAHLDHFTNLYTYLTGTEPTYQIDQLSADSYQEGLQKAYEMEIETVNEYHRASLLPQNPDVHNSFLWALEGEQENAERLSSLHEDVQSRIQDYGPEPFIIDIEEVTKENTNFRTALWTGEHLQITLMSIEVGDDIGLETHPNLDQFIRIEEGQGIVQMGDAPDNLYIEQEVFDDYVIVIPAGKWHNLTNTGDTPIKLYSIYAPPEHPFGTVHETKEIAMAAEEDYHY</sequence>
<dbReference type="Pfam" id="PF07883">
    <property type="entry name" value="Cupin_2"/>
    <property type="match status" value="1"/>
</dbReference>
<dbReference type="InterPro" id="IPR014710">
    <property type="entry name" value="RmlC-like_jellyroll"/>
</dbReference>
<feature type="domain" description="Cupin type-2" evidence="1">
    <location>
        <begin position="196"/>
        <end position="271"/>
    </location>
</feature>
<dbReference type="PANTHER" id="PTHR43346">
    <property type="entry name" value="LIGAND BINDING DOMAIN PROTEIN, PUTATIVE (AFU_ORTHOLOGUE AFUA_6G14370)-RELATED"/>
    <property type="match status" value="1"/>
</dbReference>
<comment type="caution">
    <text evidence="2">The sequence shown here is derived from an EMBL/GenBank/DDBJ whole genome shotgun (WGS) entry which is preliminary data.</text>
</comment>
<dbReference type="InterPro" id="IPR012347">
    <property type="entry name" value="Ferritin-like"/>
</dbReference>
<dbReference type="InterPro" id="IPR011051">
    <property type="entry name" value="RmlC_Cupin_sf"/>
</dbReference>
<reference evidence="2 3" key="1">
    <citation type="submission" date="2023-10" db="EMBL/GenBank/DDBJ databases">
        <title>Screening of Alkalihalobacillus lindianensis BZ-TG-R113 and Its Alleviation of Salt Stress on Rapeseed Growth.</title>
        <authorList>
            <person name="Zhao B."/>
            <person name="Guo T."/>
        </authorList>
    </citation>
    <scope>NUCLEOTIDE SEQUENCE [LARGE SCALE GENOMIC DNA]</scope>
    <source>
        <strain evidence="2 3">BZ-TG-R113</strain>
    </source>
</reference>
<dbReference type="Gene3D" id="2.60.120.10">
    <property type="entry name" value="Jelly Rolls"/>
    <property type="match status" value="1"/>
</dbReference>
<dbReference type="CDD" id="cd02223">
    <property type="entry name" value="cupin_Bh2720-like"/>
    <property type="match status" value="1"/>
</dbReference>
<evidence type="ECO:0000259" key="1">
    <source>
        <dbReference type="Pfam" id="PF07883"/>
    </source>
</evidence>
<dbReference type="PANTHER" id="PTHR43346:SF1">
    <property type="entry name" value="QUERCETIN 2,3-DIOXYGENASE-RELATED"/>
    <property type="match status" value="1"/>
</dbReference>
<name>A0ABU3XE23_9BACI</name>
<dbReference type="EMBL" id="JAWJBA010000006">
    <property type="protein sequence ID" value="MDV2686134.1"/>
    <property type="molecule type" value="Genomic_DNA"/>
</dbReference>
<dbReference type="SUPFAM" id="SSF47240">
    <property type="entry name" value="Ferritin-like"/>
    <property type="match status" value="1"/>
</dbReference>
<dbReference type="SUPFAM" id="SSF51182">
    <property type="entry name" value="RmlC-like cupins"/>
    <property type="match status" value="1"/>
</dbReference>